<keyword evidence="8" id="KW-0732">Signal</keyword>
<evidence type="ECO:0000256" key="1">
    <source>
        <dbReference type="ARBA" id="ARBA00007447"/>
    </source>
</evidence>
<feature type="active site" evidence="5">
    <location>
        <position position="107"/>
    </location>
</feature>
<sequence length="400" mass="42320">MLSIIAVLAVVVAAQATPAPASALDIDFDVEFSIPAVHNPDYVRNGTAAMLKAYAKHYLTPTREMPEAFMSALHKRQDGSVSAEPSGGAEYLIPVTVGGEQLNLDLDTGSADLWVFSSLQPASQRRGHAYYTSSDSSTYQALSGSTWNIQYADRSGASGVAGTDTVTVGGTTVLGQCVELAKTVSSSFVSDASDGLIGMAFSNINTVRPQQQRTFFDNAKDSLDSPLFAAYLPANEDGSYDFGSTDPSKYTGNIQYTSVDSSNGFWEYSTPHYKVGSTIYSQSGYTGISDTGTTLLLMGDNAVDNYYAQVSSAEYDSRQGGYVFNCSESLPTLSISIGYLNFATIPGSLLNFAYIGNGQCFGGLQSVGAGGQNIYGDVFFNANYGVFDASGPSFGFAPLN</sequence>
<keyword evidence="6" id="KW-1015">Disulfide bond</keyword>
<dbReference type="AlphaFoldDB" id="A0A9P6VLS2"/>
<dbReference type="GO" id="GO:0006508">
    <property type="term" value="P:proteolysis"/>
    <property type="evidence" value="ECO:0007669"/>
    <property type="project" value="UniProtKB-KW"/>
</dbReference>
<name>A0A9P6VLS2_9HELO</name>
<evidence type="ECO:0000256" key="3">
    <source>
        <dbReference type="ARBA" id="ARBA00022750"/>
    </source>
</evidence>
<dbReference type="PROSITE" id="PS51767">
    <property type="entry name" value="PEPTIDASE_A1"/>
    <property type="match status" value="1"/>
</dbReference>
<dbReference type="FunFam" id="2.40.70.10:FF:000026">
    <property type="entry name" value="Endothiapepsin"/>
    <property type="match status" value="1"/>
</dbReference>
<dbReference type="PANTHER" id="PTHR47966:SF2">
    <property type="entry name" value="ASPERGILLOPEPSIN-1-RELATED"/>
    <property type="match status" value="1"/>
</dbReference>
<evidence type="ECO:0000256" key="7">
    <source>
        <dbReference type="RuleBase" id="RU000454"/>
    </source>
</evidence>
<feature type="disulfide bond" evidence="6">
    <location>
        <begin position="326"/>
        <end position="360"/>
    </location>
</feature>
<dbReference type="CDD" id="cd06097">
    <property type="entry name" value="Aspergillopepsin_like"/>
    <property type="match status" value="1"/>
</dbReference>
<dbReference type="Gene3D" id="2.40.70.10">
    <property type="entry name" value="Acid Proteases"/>
    <property type="match status" value="2"/>
</dbReference>
<evidence type="ECO:0000313" key="11">
    <source>
        <dbReference type="Proteomes" id="UP000785200"/>
    </source>
</evidence>
<dbReference type="PRINTS" id="PR00792">
    <property type="entry name" value="PEPSIN"/>
</dbReference>
<dbReference type="EMBL" id="VNKQ01000006">
    <property type="protein sequence ID" value="KAG0650345.1"/>
    <property type="molecule type" value="Genomic_DNA"/>
</dbReference>
<keyword evidence="2 7" id="KW-0645">Protease</keyword>
<proteinExistence type="inferred from homology"/>
<comment type="caution">
    <text evidence="10">The sequence shown here is derived from an EMBL/GenBank/DDBJ whole genome shotgun (WGS) entry which is preliminary data.</text>
</comment>
<dbReference type="Proteomes" id="UP000785200">
    <property type="component" value="Unassembled WGS sequence"/>
</dbReference>
<dbReference type="InterPro" id="IPR034163">
    <property type="entry name" value="Aspergillopepsin-like_cat_dom"/>
</dbReference>
<feature type="signal peptide" evidence="8">
    <location>
        <begin position="1"/>
        <end position="23"/>
    </location>
</feature>
<evidence type="ECO:0000256" key="8">
    <source>
        <dbReference type="SAM" id="SignalP"/>
    </source>
</evidence>
<dbReference type="GO" id="GO:0004190">
    <property type="term" value="F:aspartic-type endopeptidase activity"/>
    <property type="evidence" value="ECO:0007669"/>
    <property type="project" value="UniProtKB-KW"/>
</dbReference>
<gene>
    <name evidence="10" type="ORF">D0Z07_2981</name>
</gene>
<dbReference type="PANTHER" id="PTHR47966">
    <property type="entry name" value="BETA-SITE APP-CLEAVING ENZYME, ISOFORM A-RELATED"/>
    <property type="match status" value="1"/>
</dbReference>
<reference evidence="10" key="1">
    <citation type="submission" date="2019-07" db="EMBL/GenBank/DDBJ databases">
        <title>Hyphodiscus hymeniophilus genome sequencing and assembly.</title>
        <authorList>
            <person name="Kramer G."/>
            <person name="Nodwell J."/>
        </authorList>
    </citation>
    <scope>NUCLEOTIDE SEQUENCE</scope>
    <source>
        <strain evidence="10">ATCC 34498</strain>
    </source>
</reference>
<evidence type="ECO:0000313" key="10">
    <source>
        <dbReference type="EMBL" id="KAG0650345.1"/>
    </source>
</evidence>
<protein>
    <submittedName>
        <fullName evidence="10">Aspergillopepsin-1</fullName>
    </submittedName>
</protein>
<dbReference type="PROSITE" id="PS00141">
    <property type="entry name" value="ASP_PROTEASE"/>
    <property type="match status" value="2"/>
</dbReference>
<feature type="active site" evidence="5">
    <location>
        <position position="290"/>
    </location>
</feature>
<comment type="similarity">
    <text evidence="1 7">Belongs to the peptidase A1 family.</text>
</comment>
<evidence type="ECO:0000256" key="5">
    <source>
        <dbReference type="PIRSR" id="PIRSR601461-1"/>
    </source>
</evidence>
<evidence type="ECO:0000256" key="2">
    <source>
        <dbReference type="ARBA" id="ARBA00022670"/>
    </source>
</evidence>
<keyword evidence="3 7" id="KW-0064">Aspartyl protease</keyword>
<dbReference type="Pfam" id="PF00026">
    <property type="entry name" value="Asp"/>
    <property type="match status" value="1"/>
</dbReference>
<dbReference type="InterPro" id="IPR033121">
    <property type="entry name" value="PEPTIDASE_A1"/>
</dbReference>
<feature type="domain" description="Peptidase A1" evidence="9">
    <location>
        <begin position="91"/>
        <end position="397"/>
    </location>
</feature>
<keyword evidence="11" id="KW-1185">Reference proteome</keyword>
<dbReference type="InterPro" id="IPR021109">
    <property type="entry name" value="Peptidase_aspartic_dom_sf"/>
</dbReference>
<dbReference type="InterPro" id="IPR001969">
    <property type="entry name" value="Aspartic_peptidase_AS"/>
</dbReference>
<dbReference type="OrthoDB" id="2747330at2759"/>
<dbReference type="SUPFAM" id="SSF50630">
    <property type="entry name" value="Acid proteases"/>
    <property type="match status" value="1"/>
</dbReference>
<keyword evidence="4 7" id="KW-0378">Hydrolase</keyword>
<evidence type="ECO:0000256" key="6">
    <source>
        <dbReference type="PIRSR" id="PIRSR601461-2"/>
    </source>
</evidence>
<evidence type="ECO:0000256" key="4">
    <source>
        <dbReference type="ARBA" id="ARBA00022801"/>
    </source>
</evidence>
<evidence type="ECO:0000259" key="9">
    <source>
        <dbReference type="PROSITE" id="PS51767"/>
    </source>
</evidence>
<organism evidence="10 11">
    <name type="scientific">Hyphodiscus hymeniophilus</name>
    <dbReference type="NCBI Taxonomy" id="353542"/>
    <lineage>
        <taxon>Eukaryota</taxon>
        <taxon>Fungi</taxon>
        <taxon>Dikarya</taxon>
        <taxon>Ascomycota</taxon>
        <taxon>Pezizomycotina</taxon>
        <taxon>Leotiomycetes</taxon>
        <taxon>Helotiales</taxon>
        <taxon>Hyphodiscaceae</taxon>
        <taxon>Hyphodiscus</taxon>
    </lineage>
</organism>
<accession>A0A9P6VLS2</accession>
<dbReference type="InterPro" id="IPR001461">
    <property type="entry name" value="Aspartic_peptidase_A1"/>
</dbReference>
<feature type="chain" id="PRO_5040384980" evidence="8">
    <location>
        <begin position="24"/>
        <end position="400"/>
    </location>
</feature>